<dbReference type="Proteomes" id="UP000632222">
    <property type="component" value="Unassembled WGS sequence"/>
</dbReference>
<evidence type="ECO:0000313" key="6">
    <source>
        <dbReference type="EMBL" id="GGJ34776.1"/>
    </source>
</evidence>
<dbReference type="Pfam" id="PF12740">
    <property type="entry name" value="PETase"/>
    <property type="match status" value="1"/>
</dbReference>
<keyword evidence="1" id="KW-0378">Hydrolase</keyword>
<feature type="region of interest" description="Disordered" evidence="4">
    <location>
        <begin position="29"/>
        <end position="50"/>
    </location>
</feature>
<evidence type="ECO:0000256" key="1">
    <source>
        <dbReference type="ARBA" id="ARBA00022801"/>
    </source>
</evidence>
<dbReference type="SUPFAM" id="SSF53474">
    <property type="entry name" value="alpha/beta-Hydrolases"/>
    <property type="match status" value="1"/>
</dbReference>
<gene>
    <name evidence="6" type="ORF">GCM10008938_21180</name>
</gene>
<evidence type="ECO:0000259" key="5">
    <source>
        <dbReference type="Pfam" id="PF12740"/>
    </source>
</evidence>
<evidence type="ECO:0000256" key="4">
    <source>
        <dbReference type="SAM" id="MobiDB-lite"/>
    </source>
</evidence>
<keyword evidence="2" id="KW-0442">Lipid degradation</keyword>
<keyword evidence="3" id="KW-0443">Lipid metabolism</keyword>
<dbReference type="InterPro" id="IPR029058">
    <property type="entry name" value="AB_hydrolase_fold"/>
</dbReference>
<keyword evidence="7" id="KW-1185">Reference proteome</keyword>
<name>A0ABQ2CZ52_9DEIO</name>
<comment type="caution">
    <text evidence="6">The sequence shown here is derived from an EMBL/GenBank/DDBJ whole genome shotgun (WGS) entry which is preliminary data.</text>
</comment>
<dbReference type="Gene3D" id="3.40.50.1820">
    <property type="entry name" value="alpha/beta hydrolase"/>
    <property type="match status" value="1"/>
</dbReference>
<dbReference type="EMBL" id="BMOD01000006">
    <property type="protein sequence ID" value="GGJ34776.1"/>
    <property type="molecule type" value="Genomic_DNA"/>
</dbReference>
<protein>
    <recommendedName>
        <fullName evidence="5">PET hydrolase/cutinase-like domain-containing protein</fullName>
    </recommendedName>
</protein>
<proteinExistence type="predicted"/>
<evidence type="ECO:0000256" key="3">
    <source>
        <dbReference type="ARBA" id="ARBA00023098"/>
    </source>
</evidence>
<accession>A0ABQ2CZ52</accession>
<feature type="domain" description="PET hydrolase/cutinase-like" evidence="5">
    <location>
        <begin position="144"/>
        <end position="243"/>
    </location>
</feature>
<dbReference type="PANTHER" id="PTHR10272">
    <property type="entry name" value="PLATELET-ACTIVATING FACTOR ACETYLHYDROLASE"/>
    <property type="match status" value="1"/>
</dbReference>
<sequence>MPEVWQIALQNVRLSLIPAVGWNVSISADQKSAGPEANPKTANLKIPGNRIDTLRPDAPELAQPGPWDVGVQTLHLMDPWRPDVVNSTSELQFSPRNLTLEVWYPAQLSAGQERGEAYHTVLRDGKTPIVLHGKAVREAQPAAEMFPLVILTHGYPGNRFLMAHLGENLASKGHVVVSIDHTDSTYSDLSVFSSTLYNRPLDQLFVLQEITRLGEQGSLFSNLADTDRVALIGYSMGGYGVLNNLGAGFSDAAVFSPVAPPFELLKQRAHSNPEYPASLDRRIKAAMAIAPWGMNYGLWEQQAFASIQTPLFLMGGTLDEVAGYENGARAIYQNAINTTRHLLTFENANHNVAAPMPAPLEAWADPEDFRHYADPVWDTVRMNNILQHFATAFLALHLKGDQEMAAYLDASFKGFKESGKAGLKLE</sequence>
<evidence type="ECO:0000313" key="7">
    <source>
        <dbReference type="Proteomes" id="UP000632222"/>
    </source>
</evidence>
<organism evidence="6 7">
    <name type="scientific">Deinococcus roseus</name>
    <dbReference type="NCBI Taxonomy" id="392414"/>
    <lineage>
        <taxon>Bacteria</taxon>
        <taxon>Thermotogati</taxon>
        <taxon>Deinococcota</taxon>
        <taxon>Deinococci</taxon>
        <taxon>Deinococcales</taxon>
        <taxon>Deinococcaceae</taxon>
        <taxon>Deinococcus</taxon>
    </lineage>
</organism>
<dbReference type="InterPro" id="IPR041127">
    <property type="entry name" value="PET_hydrolase/cutinase-like"/>
</dbReference>
<reference evidence="7" key="1">
    <citation type="journal article" date="2019" name="Int. J. Syst. Evol. Microbiol.">
        <title>The Global Catalogue of Microorganisms (GCM) 10K type strain sequencing project: providing services to taxonomists for standard genome sequencing and annotation.</title>
        <authorList>
            <consortium name="The Broad Institute Genomics Platform"/>
            <consortium name="The Broad Institute Genome Sequencing Center for Infectious Disease"/>
            <person name="Wu L."/>
            <person name="Ma J."/>
        </authorList>
    </citation>
    <scope>NUCLEOTIDE SEQUENCE [LARGE SCALE GENOMIC DNA]</scope>
    <source>
        <strain evidence="7">JCM 14370</strain>
    </source>
</reference>
<dbReference type="PANTHER" id="PTHR10272:SF0">
    <property type="entry name" value="PLATELET-ACTIVATING FACTOR ACETYLHYDROLASE"/>
    <property type="match status" value="1"/>
</dbReference>
<evidence type="ECO:0000256" key="2">
    <source>
        <dbReference type="ARBA" id="ARBA00022963"/>
    </source>
</evidence>